<feature type="region of interest" description="Disordered" evidence="1">
    <location>
        <begin position="25"/>
        <end position="54"/>
    </location>
</feature>
<evidence type="ECO:0000313" key="2">
    <source>
        <dbReference type="EnsemblPlants" id="OPUNC05G04550.1"/>
    </source>
</evidence>
<dbReference type="Proteomes" id="UP000026962">
    <property type="component" value="Chromosome 5"/>
</dbReference>
<name>A0A0E0KZ25_ORYPU</name>
<feature type="compositionally biased region" description="Basic and acidic residues" evidence="1">
    <location>
        <begin position="25"/>
        <end position="41"/>
    </location>
</feature>
<accession>A0A0E0KZ25</accession>
<feature type="region of interest" description="Disordered" evidence="1">
    <location>
        <begin position="123"/>
        <end position="147"/>
    </location>
</feature>
<feature type="compositionally biased region" description="Polar residues" evidence="1">
    <location>
        <begin position="127"/>
        <end position="139"/>
    </location>
</feature>
<dbReference type="AlphaFoldDB" id="A0A0E0KZ25"/>
<keyword evidence="3" id="KW-1185">Reference proteome</keyword>
<dbReference type="Gramene" id="OPUNC05G04550.1">
    <property type="protein sequence ID" value="OPUNC05G04550.1"/>
    <property type="gene ID" value="OPUNC05G04550"/>
</dbReference>
<proteinExistence type="predicted"/>
<reference evidence="2" key="2">
    <citation type="submission" date="2018-05" db="EMBL/GenBank/DDBJ databases">
        <title>OpunRS2 (Oryza punctata Reference Sequence Version 2).</title>
        <authorList>
            <person name="Zhang J."/>
            <person name="Kudrna D."/>
            <person name="Lee S."/>
            <person name="Talag J."/>
            <person name="Welchert J."/>
            <person name="Wing R.A."/>
        </authorList>
    </citation>
    <scope>NUCLEOTIDE SEQUENCE [LARGE SCALE GENOMIC DNA]</scope>
</reference>
<organism evidence="2">
    <name type="scientific">Oryza punctata</name>
    <name type="common">Red rice</name>
    <dbReference type="NCBI Taxonomy" id="4537"/>
    <lineage>
        <taxon>Eukaryota</taxon>
        <taxon>Viridiplantae</taxon>
        <taxon>Streptophyta</taxon>
        <taxon>Embryophyta</taxon>
        <taxon>Tracheophyta</taxon>
        <taxon>Spermatophyta</taxon>
        <taxon>Magnoliopsida</taxon>
        <taxon>Liliopsida</taxon>
        <taxon>Poales</taxon>
        <taxon>Poaceae</taxon>
        <taxon>BOP clade</taxon>
        <taxon>Oryzoideae</taxon>
        <taxon>Oryzeae</taxon>
        <taxon>Oryzinae</taxon>
        <taxon>Oryza</taxon>
    </lineage>
</organism>
<sequence>MVAGRAREKIIYSWGVKNFLERRRLRNEDATEGAARPRGDGDGDGDGTALSSGRHLLSGEHAAFPFSPPLAKLGLGFSSLLPFPSSPPSLFSPCGFLLEKSQEINTTEVQIWKNGAELHVEMRRHPQTQPINFETNPNPKSKLRQPH</sequence>
<dbReference type="EnsemblPlants" id="OPUNC05G04550.1">
    <property type="protein sequence ID" value="OPUNC05G04550.1"/>
    <property type="gene ID" value="OPUNC05G04550"/>
</dbReference>
<dbReference type="HOGENOM" id="CLU_1771082_0_0_1"/>
<reference evidence="2" key="1">
    <citation type="submission" date="2015-04" db="UniProtKB">
        <authorList>
            <consortium name="EnsemblPlants"/>
        </authorList>
    </citation>
    <scope>IDENTIFICATION</scope>
</reference>
<evidence type="ECO:0000256" key="1">
    <source>
        <dbReference type="SAM" id="MobiDB-lite"/>
    </source>
</evidence>
<evidence type="ECO:0000313" key="3">
    <source>
        <dbReference type="Proteomes" id="UP000026962"/>
    </source>
</evidence>
<protein>
    <submittedName>
        <fullName evidence="2">Uncharacterized protein</fullName>
    </submittedName>
</protein>